<dbReference type="PANTHER" id="PTHR42808:SF4">
    <property type="entry name" value="SHORT CHAIN DEHYDROGENASE"/>
    <property type="match status" value="1"/>
</dbReference>
<dbReference type="EMBL" id="MU857638">
    <property type="protein sequence ID" value="KAK4248414.1"/>
    <property type="molecule type" value="Genomic_DNA"/>
</dbReference>
<dbReference type="Pfam" id="PF00106">
    <property type="entry name" value="adh_short"/>
    <property type="match status" value="2"/>
</dbReference>
<dbReference type="AlphaFoldDB" id="A0AAN7CU53"/>
<name>A0AAN7CU53_9PEZI</name>
<dbReference type="InterPro" id="IPR036291">
    <property type="entry name" value="NAD(P)-bd_dom_sf"/>
</dbReference>
<proteinExistence type="predicted"/>
<reference evidence="1" key="2">
    <citation type="submission" date="2023-05" db="EMBL/GenBank/DDBJ databases">
        <authorList>
            <consortium name="Lawrence Berkeley National Laboratory"/>
            <person name="Steindorff A."/>
            <person name="Hensen N."/>
            <person name="Bonometti L."/>
            <person name="Westerberg I."/>
            <person name="Brannstrom I.O."/>
            <person name="Guillou S."/>
            <person name="Cros-Aarteil S."/>
            <person name="Calhoun S."/>
            <person name="Haridas S."/>
            <person name="Kuo A."/>
            <person name="Mondo S."/>
            <person name="Pangilinan J."/>
            <person name="Riley R."/>
            <person name="Labutti K."/>
            <person name="Andreopoulos B."/>
            <person name="Lipzen A."/>
            <person name="Chen C."/>
            <person name="Yanf M."/>
            <person name="Daum C."/>
            <person name="Ng V."/>
            <person name="Clum A."/>
            <person name="Ohm R."/>
            <person name="Martin F."/>
            <person name="Silar P."/>
            <person name="Natvig D."/>
            <person name="Lalanne C."/>
            <person name="Gautier V."/>
            <person name="Ament-Velasquez S.L."/>
            <person name="Kruys A."/>
            <person name="Hutchinson M.I."/>
            <person name="Powell A.J."/>
            <person name="Barry K."/>
            <person name="Miller A.N."/>
            <person name="Grigoriev I.V."/>
            <person name="Debuchy R."/>
            <person name="Gladieux P."/>
            <person name="Thoren M.H."/>
            <person name="Johannesson H."/>
        </authorList>
    </citation>
    <scope>NUCLEOTIDE SEQUENCE</scope>
    <source>
        <strain evidence="1">CBS 359.72</strain>
    </source>
</reference>
<evidence type="ECO:0000313" key="2">
    <source>
        <dbReference type="Proteomes" id="UP001303647"/>
    </source>
</evidence>
<dbReference type="PRINTS" id="PR00081">
    <property type="entry name" value="GDHRDH"/>
</dbReference>
<comment type="caution">
    <text evidence="1">The sequence shown here is derived from an EMBL/GenBank/DDBJ whole genome shotgun (WGS) entry which is preliminary data.</text>
</comment>
<dbReference type="InterPro" id="IPR002347">
    <property type="entry name" value="SDR_fam"/>
</dbReference>
<accession>A0AAN7CU53</accession>
<dbReference type="Proteomes" id="UP001303647">
    <property type="component" value="Unassembled WGS sequence"/>
</dbReference>
<dbReference type="SUPFAM" id="SSF51735">
    <property type="entry name" value="NAD(P)-binding Rossmann-fold domains"/>
    <property type="match status" value="1"/>
</dbReference>
<protein>
    <recommendedName>
        <fullName evidence="3">Short chain dehydrogenase</fullName>
    </recommendedName>
</protein>
<dbReference type="PANTHER" id="PTHR42808">
    <property type="entry name" value="HYDROXYSTEROID DEHYDROGENASE-LIKE PROTEIN 2"/>
    <property type="match status" value="1"/>
</dbReference>
<dbReference type="Gene3D" id="3.40.50.720">
    <property type="entry name" value="NAD(P)-binding Rossmann-like Domain"/>
    <property type="match status" value="1"/>
</dbReference>
<reference evidence="1" key="1">
    <citation type="journal article" date="2023" name="Mol. Phylogenet. Evol.">
        <title>Genome-scale phylogeny and comparative genomics of the fungal order Sordariales.</title>
        <authorList>
            <person name="Hensen N."/>
            <person name="Bonometti L."/>
            <person name="Westerberg I."/>
            <person name="Brannstrom I.O."/>
            <person name="Guillou S."/>
            <person name="Cros-Aarteil S."/>
            <person name="Calhoun S."/>
            <person name="Haridas S."/>
            <person name="Kuo A."/>
            <person name="Mondo S."/>
            <person name="Pangilinan J."/>
            <person name="Riley R."/>
            <person name="LaButti K."/>
            <person name="Andreopoulos B."/>
            <person name="Lipzen A."/>
            <person name="Chen C."/>
            <person name="Yan M."/>
            <person name="Daum C."/>
            <person name="Ng V."/>
            <person name="Clum A."/>
            <person name="Steindorff A."/>
            <person name="Ohm R.A."/>
            <person name="Martin F."/>
            <person name="Silar P."/>
            <person name="Natvig D.O."/>
            <person name="Lalanne C."/>
            <person name="Gautier V."/>
            <person name="Ament-Velasquez S.L."/>
            <person name="Kruys A."/>
            <person name="Hutchinson M.I."/>
            <person name="Powell A.J."/>
            <person name="Barry K."/>
            <person name="Miller A.N."/>
            <person name="Grigoriev I.V."/>
            <person name="Debuchy R."/>
            <person name="Gladieux P."/>
            <person name="Hiltunen Thoren M."/>
            <person name="Johannesson H."/>
        </authorList>
    </citation>
    <scope>NUCLEOTIDE SEQUENCE</scope>
    <source>
        <strain evidence="1">CBS 359.72</strain>
    </source>
</reference>
<evidence type="ECO:0000313" key="1">
    <source>
        <dbReference type="EMBL" id="KAK4248414.1"/>
    </source>
</evidence>
<sequence>MPSINTAKVALVIGASRGIGRQIAIDLAKEGYAVVVAAKSTTTEPELARLSPFPPDPNSPQSTITTVAREITLAGGEATAIPVDTTNYSSIQQLAYSRLDVLVYNSGAIWWGPVATTPMKRFQLMQRVNVEGLYGAVQEALPHLKEEGASGREGDRRRRIIVVCPPIYSRFFRGKTAYAVGKVGMSVLVKGLGMDFAREGVVEKGLAIGGLWPAVAIESAATGQFTRKDPSFARDLRKPTIFSDAVLALLKAPAAVVNGQLELDEDFLRKQVGVTDFSKYAVVPGSEPRRIMPVELPDLTVKEQDDEGMRADSSKL</sequence>
<keyword evidence="2" id="KW-1185">Reference proteome</keyword>
<gene>
    <name evidence="1" type="ORF">C7999DRAFT_40418</name>
</gene>
<dbReference type="InterPro" id="IPR051935">
    <property type="entry name" value="HSDL2"/>
</dbReference>
<evidence type="ECO:0008006" key="3">
    <source>
        <dbReference type="Google" id="ProtNLM"/>
    </source>
</evidence>
<organism evidence="1 2">
    <name type="scientific">Corynascus novoguineensis</name>
    <dbReference type="NCBI Taxonomy" id="1126955"/>
    <lineage>
        <taxon>Eukaryota</taxon>
        <taxon>Fungi</taxon>
        <taxon>Dikarya</taxon>
        <taxon>Ascomycota</taxon>
        <taxon>Pezizomycotina</taxon>
        <taxon>Sordariomycetes</taxon>
        <taxon>Sordariomycetidae</taxon>
        <taxon>Sordariales</taxon>
        <taxon>Chaetomiaceae</taxon>
        <taxon>Corynascus</taxon>
    </lineage>
</organism>